<dbReference type="InterPro" id="IPR036179">
    <property type="entry name" value="Ig-like_dom_sf"/>
</dbReference>
<dbReference type="KEGG" id="fas:105265078"/>
<organism evidence="12">
    <name type="scientific">Fopius arisanus</name>
    <dbReference type="NCBI Taxonomy" id="64838"/>
    <lineage>
        <taxon>Eukaryota</taxon>
        <taxon>Metazoa</taxon>
        <taxon>Ecdysozoa</taxon>
        <taxon>Arthropoda</taxon>
        <taxon>Hexapoda</taxon>
        <taxon>Insecta</taxon>
        <taxon>Pterygota</taxon>
        <taxon>Neoptera</taxon>
        <taxon>Endopterygota</taxon>
        <taxon>Hymenoptera</taxon>
        <taxon>Apocrita</taxon>
        <taxon>Ichneumonoidea</taxon>
        <taxon>Braconidae</taxon>
        <taxon>Opiinae</taxon>
        <taxon>Fopius</taxon>
    </lineage>
</organism>
<keyword evidence="9" id="KW-1133">Transmembrane helix</keyword>
<dbReference type="PANTHER" id="PTHR12231">
    <property type="entry name" value="CTX-RELATED TYPE I TRANSMEMBRANE PROTEIN"/>
    <property type="match status" value="1"/>
</dbReference>
<keyword evidence="9" id="KW-0812">Transmembrane</keyword>
<evidence type="ECO:0000313" key="14">
    <source>
        <dbReference type="RefSeq" id="XP_011300674.1"/>
    </source>
</evidence>
<name>A0A0C9RJ73_9HYME</name>
<comment type="subcellular location">
    <subcellularLocation>
        <location evidence="1">Cell membrane</location>
    </subcellularLocation>
</comment>
<keyword evidence="6" id="KW-1015">Disulfide bond</keyword>
<dbReference type="InterPro" id="IPR013783">
    <property type="entry name" value="Ig-like_fold"/>
</dbReference>
<dbReference type="AlphaFoldDB" id="A0A0C9RJ73"/>
<dbReference type="PROSITE" id="PS50835">
    <property type="entry name" value="IG_LIKE"/>
    <property type="match status" value="3"/>
</dbReference>
<dbReference type="InterPro" id="IPR007110">
    <property type="entry name" value="Ig-like_dom"/>
</dbReference>
<evidence type="ECO:0000256" key="3">
    <source>
        <dbReference type="ARBA" id="ARBA00022729"/>
    </source>
</evidence>
<evidence type="ECO:0000313" key="13">
    <source>
        <dbReference type="Proteomes" id="UP000694866"/>
    </source>
</evidence>
<sequence length="466" mass="52224">MRVVRLLLCYVLLEDYCSNVGAAITSDIVHQDFSSEQNTATLLDNNVPSFATAIGNVTVASGREAILSCTIRSLGKYKVAWLRKDDMMVLSMGTKTLTNSHKFSLSLENMKPKTNLTTGRNEDEATWKLHIKTLKEQDRGCYMCQVNTKPMLNQVGCVDVLVAPDILTSGTSESEVIVKEGENATLECKASGRPPPTVSWKKEKNDFLLRKNRDQFTKVQTWAGERLELIRVDRKQMGAYLCIAKNDVPPGVSKRVYLRVHFSPTAKVKDELVRSPLGTDVSLICEIEASPRTINVWQRGKQLVSISSDDRFVSNETISEKEEWKTTIELKIKQLKVEDLDEYKCRATSVIGVAEASLRLYQIEGVTQATRATSTSGRRYNGGNSLWRTTPKLAYSRTSTPTLQRSTVAFTHERGKIFTTTTPHSRIPLTKDHNAFKHNEIFDASVSTIVYSNFIIITVALLVVLF</sequence>
<keyword evidence="3 10" id="KW-0732">Signal</keyword>
<reference evidence="12" key="1">
    <citation type="submission" date="2015-01" db="EMBL/GenBank/DDBJ databases">
        <title>Transcriptome Assembly of Fopius arisanus.</title>
        <authorList>
            <person name="Geib S."/>
        </authorList>
    </citation>
    <scope>NUCLEOTIDE SEQUENCE</scope>
</reference>
<dbReference type="Pfam" id="PF13927">
    <property type="entry name" value="Ig_3"/>
    <property type="match status" value="1"/>
</dbReference>
<dbReference type="PANTHER" id="PTHR12231:SF105">
    <property type="entry name" value="LACHESIN-LIKE PROTEIN"/>
    <property type="match status" value="1"/>
</dbReference>
<keyword evidence="8" id="KW-0393">Immunoglobulin domain</keyword>
<dbReference type="RefSeq" id="XP_011300674.1">
    <property type="nucleotide sequence ID" value="XM_011302372.1"/>
</dbReference>
<dbReference type="Proteomes" id="UP000694866">
    <property type="component" value="Unplaced"/>
</dbReference>
<evidence type="ECO:0000256" key="8">
    <source>
        <dbReference type="ARBA" id="ARBA00023319"/>
    </source>
</evidence>
<dbReference type="SMART" id="SM00409">
    <property type="entry name" value="IG"/>
    <property type="match status" value="3"/>
</dbReference>
<dbReference type="SUPFAM" id="SSF48726">
    <property type="entry name" value="Immunoglobulin"/>
    <property type="match status" value="3"/>
</dbReference>
<evidence type="ECO:0000256" key="6">
    <source>
        <dbReference type="ARBA" id="ARBA00023157"/>
    </source>
</evidence>
<reference evidence="14" key="2">
    <citation type="submission" date="2025-04" db="UniProtKB">
        <authorList>
            <consortium name="RefSeq"/>
        </authorList>
    </citation>
    <scope>IDENTIFICATION</scope>
    <source>
        <strain evidence="14">USDA-PBARC FA_bdor</strain>
        <tissue evidence="14">Whole organism</tissue>
    </source>
</reference>
<dbReference type="InterPro" id="IPR003599">
    <property type="entry name" value="Ig_sub"/>
</dbReference>
<accession>A0A9R1TXY2</accession>
<keyword evidence="5 9" id="KW-0472">Membrane</keyword>
<dbReference type="Gene3D" id="2.60.40.10">
    <property type="entry name" value="Immunoglobulins"/>
    <property type="match status" value="3"/>
</dbReference>
<feature type="domain" description="Ig-like" evidence="11">
    <location>
        <begin position="164"/>
        <end position="253"/>
    </location>
</feature>
<dbReference type="GO" id="GO:0005886">
    <property type="term" value="C:plasma membrane"/>
    <property type="evidence" value="ECO:0007669"/>
    <property type="project" value="UniProtKB-SubCell"/>
</dbReference>
<evidence type="ECO:0000313" key="12">
    <source>
        <dbReference type="EMBL" id="JAG76728.1"/>
    </source>
</evidence>
<dbReference type="InterPro" id="IPR003598">
    <property type="entry name" value="Ig_sub2"/>
</dbReference>
<dbReference type="InterPro" id="IPR051170">
    <property type="entry name" value="Neural/epithelial_adhesion"/>
</dbReference>
<evidence type="ECO:0000256" key="4">
    <source>
        <dbReference type="ARBA" id="ARBA00022737"/>
    </source>
</evidence>
<dbReference type="GO" id="GO:0043005">
    <property type="term" value="C:neuron projection"/>
    <property type="evidence" value="ECO:0007669"/>
    <property type="project" value="TreeGrafter"/>
</dbReference>
<evidence type="ECO:0000256" key="1">
    <source>
        <dbReference type="ARBA" id="ARBA00004236"/>
    </source>
</evidence>
<feature type="chain" id="PRO_5044541744" evidence="10">
    <location>
        <begin position="23"/>
        <end position="466"/>
    </location>
</feature>
<gene>
    <name evidence="12" type="primary">Lac_7</name>
    <name evidence="14" type="synonym">LOC105265078</name>
    <name evidence="12" type="ORF">g.58507</name>
</gene>
<keyword evidence="2" id="KW-1003">Cell membrane</keyword>
<accession>A0A0C9RJ73</accession>
<evidence type="ECO:0000256" key="7">
    <source>
        <dbReference type="ARBA" id="ARBA00023180"/>
    </source>
</evidence>
<evidence type="ECO:0000259" key="11">
    <source>
        <dbReference type="PROSITE" id="PS50835"/>
    </source>
</evidence>
<feature type="domain" description="Ig-like" evidence="11">
    <location>
        <begin position="48"/>
        <end position="147"/>
    </location>
</feature>
<dbReference type="FunFam" id="2.60.40.10:FF:000328">
    <property type="entry name" value="CLUMA_CG000981, isoform A"/>
    <property type="match status" value="1"/>
</dbReference>
<dbReference type="InterPro" id="IPR013098">
    <property type="entry name" value="Ig_I-set"/>
</dbReference>
<dbReference type="OrthoDB" id="10012075at2759"/>
<feature type="transmembrane region" description="Helical" evidence="9">
    <location>
        <begin position="444"/>
        <end position="465"/>
    </location>
</feature>
<dbReference type="EMBL" id="GBYB01006961">
    <property type="protein sequence ID" value="JAG76728.1"/>
    <property type="molecule type" value="Transcribed_RNA"/>
</dbReference>
<dbReference type="Pfam" id="PF07679">
    <property type="entry name" value="I-set"/>
    <property type="match status" value="1"/>
</dbReference>
<feature type="domain" description="Ig-like" evidence="11">
    <location>
        <begin position="264"/>
        <end position="361"/>
    </location>
</feature>
<evidence type="ECO:0000256" key="2">
    <source>
        <dbReference type="ARBA" id="ARBA00022475"/>
    </source>
</evidence>
<dbReference type="SMART" id="SM00408">
    <property type="entry name" value="IGc2"/>
    <property type="match status" value="3"/>
</dbReference>
<evidence type="ECO:0000256" key="5">
    <source>
        <dbReference type="ARBA" id="ARBA00023136"/>
    </source>
</evidence>
<dbReference type="InterPro" id="IPR013106">
    <property type="entry name" value="Ig_V-set"/>
</dbReference>
<keyword evidence="13" id="KW-1185">Reference proteome</keyword>
<dbReference type="Pfam" id="PF07686">
    <property type="entry name" value="V-set"/>
    <property type="match status" value="1"/>
</dbReference>
<feature type="signal peptide" evidence="10">
    <location>
        <begin position="1"/>
        <end position="22"/>
    </location>
</feature>
<proteinExistence type="predicted"/>
<dbReference type="GeneID" id="105265078"/>
<keyword evidence="7" id="KW-0325">Glycoprotein</keyword>
<keyword evidence="4" id="KW-0677">Repeat</keyword>
<evidence type="ECO:0000256" key="9">
    <source>
        <dbReference type="SAM" id="Phobius"/>
    </source>
</evidence>
<protein>
    <submittedName>
        <fullName evidence="12">Lac_7 protein</fullName>
    </submittedName>
    <submittedName>
        <fullName evidence="14">Lachesin isoform X1</fullName>
    </submittedName>
</protein>
<evidence type="ECO:0000256" key="10">
    <source>
        <dbReference type="SAM" id="SignalP"/>
    </source>
</evidence>